<dbReference type="InterPro" id="IPR029063">
    <property type="entry name" value="SAM-dependent_MTases_sf"/>
</dbReference>
<dbReference type="SUPFAM" id="SSF53335">
    <property type="entry name" value="S-adenosyl-L-methionine-dependent methyltransferases"/>
    <property type="match status" value="1"/>
</dbReference>
<dbReference type="Pfam" id="PF05724">
    <property type="entry name" value="TPMT"/>
    <property type="match status" value="1"/>
</dbReference>
<dbReference type="InterPro" id="IPR008854">
    <property type="entry name" value="TPMT"/>
</dbReference>
<protein>
    <recommendedName>
        <fullName evidence="6">Methyltransferase domain-containing protein</fullName>
    </recommendedName>
</protein>
<accession>A0A3S1AXA2</accession>
<reference evidence="4 5" key="1">
    <citation type="submission" date="2019-01" db="EMBL/GenBank/DDBJ databases">
        <title>A draft genome assembly of the solar-powered sea slug Elysia chlorotica.</title>
        <authorList>
            <person name="Cai H."/>
            <person name="Li Q."/>
            <person name="Fang X."/>
            <person name="Li J."/>
            <person name="Curtis N.E."/>
            <person name="Altenburger A."/>
            <person name="Shibata T."/>
            <person name="Feng M."/>
            <person name="Maeda T."/>
            <person name="Schwartz J.A."/>
            <person name="Shigenobu S."/>
            <person name="Lundholm N."/>
            <person name="Nishiyama T."/>
            <person name="Yang H."/>
            <person name="Hasebe M."/>
            <person name="Li S."/>
            <person name="Pierce S.K."/>
            <person name="Wang J."/>
        </authorList>
    </citation>
    <scope>NUCLEOTIDE SEQUENCE [LARGE SCALE GENOMIC DNA]</scope>
    <source>
        <strain evidence="4">EC2010</strain>
        <tissue evidence="4">Whole organism of an adult</tissue>
    </source>
</reference>
<evidence type="ECO:0000256" key="3">
    <source>
        <dbReference type="ARBA" id="ARBA00022691"/>
    </source>
</evidence>
<evidence type="ECO:0000313" key="5">
    <source>
        <dbReference type="Proteomes" id="UP000271974"/>
    </source>
</evidence>
<gene>
    <name evidence="4" type="ORF">EGW08_017607</name>
</gene>
<dbReference type="PROSITE" id="PS51585">
    <property type="entry name" value="SAM_MT_TPMT"/>
    <property type="match status" value="1"/>
</dbReference>
<keyword evidence="1" id="KW-0489">Methyltransferase</keyword>
<dbReference type="CDD" id="cd02440">
    <property type="entry name" value="AdoMet_MTases"/>
    <property type="match status" value="1"/>
</dbReference>
<dbReference type="Gene3D" id="3.40.50.150">
    <property type="entry name" value="Vaccinia Virus protein VP39"/>
    <property type="match status" value="1"/>
</dbReference>
<evidence type="ECO:0000313" key="4">
    <source>
        <dbReference type="EMBL" id="RUS74627.1"/>
    </source>
</evidence>
<dbReference type="AlphaFoldDB" id="A0A3S1AXA2"/>
<comment type="caution">
    <text evidence="4">The sequence shown here is derived from an EMBL/GenBank/DDBJ whole genome shotgun (WGS) entry which is preliminary data.</text>
</comment>
<dbReference type="EMBL" id="RQTK01000813">
    <property type="protein sequence ID" value="RUS74627.1"/>
    <property type="molecule type" value="Genomic_DNA"/>
</dbReference>
<dbReference type="PANTHER" id="PTHR10259">
    <property type="entry name" value="THIOPURINE S-METHYLTRANSFERASE"/>
    <property type="match status" value="1"/>
</dbReference>
<dbReference type="Proteomes" id="UP000271974">
    <property type="component" value="Unassembled WGS sequence"/>
</dbReference>
<feature type="non-terminal residue" evidence="4">
    <location>
        <position position="185"/>
    </location>
</feature>
<sequence length="185" mass="20582">MCGKTVDMNWLADRGLQVVGLDIALEALVQFMTDSGHNWSAQAAPKLGPTAKLFTRDDGKIKLYCGDAFNFSSALEGQFDAIYDCDGFHSFTGSLFQNMANVMKEVLAPGGRFLLDAVNYDPKMLERDDLNIEAAIPPPYPVTVEAMRNAFEPECEVELLETHIETKVFCLTETPFNAYLVKKQE</sequence>
<dbReference type="OrthoDB" id="276151at2759"/>
<keyword evidence="5" id="KW-1185">Reference proteome</keyword>
<organism evidence="4 5">
    <name type="scientific">Elysia chlorotica</name>
    <name type="common">Eastern emerald elysia</name>
    <name type="synonym">Sea slug</name>
    <dbReference type="NCBI Taxonomy" id="188477"/>
    <lineage>
        <taxon>Eukaryota</taxon>
        <taxon>Metazoa</taxon>
        <taxon>Spiralia</taxon>
        <taxon>Lophotrochozoa</taxon>
        <taxon>Mollusca</taxon>
        <taxon>Gastropoda</taxon>
        <taxon>Heterobranchia</taxon>
        <taxon>Euthyneura</taxon>
        <taxon>Panpulmonata</taxon>
        <taxon>Sacoglossa</taxon>
        <taxon>Placobranchoidea</taxon>
        <taxon>Plakobranchidae</taxon>
        <taxon>Elysia</taxon>
    </lineage>
</organism>
<keyword evidence="2" id="KW-0808">Transferase</keyword>
<dbReference type="GO" id="GO:0032259">
    <property type="term" value="P:methylation"/>
    <property type="evidence" value="ECO:0007669"/>
    <property type="project" value="UniProtKB-KW"/>
</dbReference>
<evidence type="ECO:0000256" key="1">
    <source>
        <dbReference type="ARBA" id="ARBA00022603"/>
    </source>
</evidence>
<dbReference type="PANTHER" id="PTHR10259:SF11">
    <property type="entry name" value="THIOPURINE S-METHYLTRANSFERASE"/>
    <property type="match status" value="1"/>
</dbReference>
<dbReference type="STRING" id="188477.A0A3S1AXA2"/>
<proteinExistence type="predicted"/>
<evidence type="ECO:0000256" key="2">
    <source>
        <dbReference type="ARBA" id="ARBA00022679"/>
    </source>
</evidence>
<evidence type="ECO:0008006" key="6">
    <source>
        <dbReference type="Google" id="ProtNLM"/>
    </source>
</evidence>
<dbReference type="GO" id="GO:0008119">
    <property type="term" value="F:thiopurine S-methyltransferase activity"/>
    <property type="evidence" value="ECO:0007669"/>
    <property type="project" value="TreeGrafter"/>
</dbReference>
<name>A0A3S1AXA2_ELYCH</name>
<keyword evidence="3" id="KW-0949">S-adenosyl-L-methionine</keyword>